<feature type="region of interest" description="Disordered" evidence="2">
    <location>
        <begin position="145"/>
        <end position="165"/>
    </location>
</feature>
<dbReference type="Gene3D" id="1.20.1170.10">
    <property type="match status" value="1"/>
</dbReference>
<evidence type="ECO:0000313" key="3">
    <source>
        <dbReference type="EMBL" id="KAL2738747.1"/>
    </source>
</evidence>
<gene>
    <name evidence="3" type="ORF">V1478_001313</name>
</gene>
<reference evidence="3 4" key="1">
    <citation type="journal article" date="2024" name="Ann. Entomol. Soc. Am.">
        <title>Genomic analyses of the southern and eastern yellowjacket wasps (Hymenoptera: Vespidae) reveal evolutionary signatures of social life.</title>
        <authorList>
            <person name="Catto M.A."/>
            <person name="Caine P.B."/>
            <person name="Orr S.E."/>
            <person name="Hunt B.G."/>
            <person name="Goodisman M.A.D."/>
        </authorList>
    </citation>
    <scope>NUCLEOTIDE SEQUENCE [LARGE SCALE GENOMIC DNA]</scope>
    <source>
        <strain evidence="3">233</strain>
        <tissue evidence="3">Head and thorax</tissue>
    </source>
</reference>
<proteinExistence type="predicted"/>
<dbReference type="PANTHER" id="PTHR31935">
    <property type="entry name" value="COILED-COIL DOMAIN-CONTAINING PROTEIN 13"/>
    <property type="match status" value="1"/>
</dbReference>
<protein>
    <submittedName>
        <fullName evidence="3">Coiled-coil domain-containing protein 13 isoform X1</fullName>
    </submittedName>
</protein>
<evidence type="ECO:0000256" key="1">
    <source>
        <dbReference type="SAM" id="Coils"/>
    </source>
</evidence>
<keyword evidence="1" id="KW-0175">Coiled coil</keyword>
<feature type="coiled-coil region" evidence="1">
    <location>
        <begin position="537"/>
        <end position="582"/>
    </location>
</feature>
<feature type="coiled-coil region" evidence="1">
    <location>
        <begin position="451"/>
        <end position="506"/>
    </location>
</feature>
<evidence type="ECO:0000313" key="4">
    <source>
        <dbReference type="Proteomes" id="UP001607302"/>
    </source>
</evidence>
<dbReference type="InterPro" id="IPR038929">
    <property type="entry name" value="CCDC13"/>
</dbReference>
<name>A0ABD2C135_VESSQ</name>
<feature type="compositionally biased region" description="Polar residues" evidence="2">
    <location>
        <begin position="153"/>
        <end position="163"/>
    </location>
</feature>
<organism evidence="3 4">
    <name type="scientific">Vespula squamosa</name>
    <name type="common">Southern yellow jacket</name>
    <name type="synonym">Wasp</name>
    <dbReference type="NCBI Taxonomy" id="30214"/>
    <lineage>
        <taxon>Eukaryota</taxon>
        <taxon>Metazoa</taxon>
        <taxon>Ecdysozoa</taxon>
        <taxon>Arthropoda</taxon>
        <taxon>Hexapoda</taxon>
        <taxon>Insecta</taxon>
        <taxon>Pterygota</taxon>
        <taxon>Neoptera</taxon>
        <taxon>Endopterygota</taxon>
        <taxon>Hymenoptera</taxon>
        <taxon>Apocrita</taxon>
        <taxon>Aculeata</taxon>
        <taxon>Vespoidea</taxon>
        <taxon>Vespidae</taxon>
        <taxon>Vespinae</taxon>
        <taxon>Vespula</taxon>
    </lineage>
</organism>
<evidence type="ECO:0000256" key="2">
    <source>
        <dbReference type="SAM" id="MobiDB-lite"/>
    </source>
</evidence>
<keyword evidence="4" id="KW-1185">Reference proteome</keyword>
<dbReference type="PANTHER" id="PTHR31935:SF1">
    <property type="entry name" value="COILED-COIL DOMAIN-CONTAINING PROTEIN 13"/>
    <property type="match status" value="1"/>
</dbReference>
<dbReference type="EMBL" id="JAUDFV010000025">
    <property type="protein sequence ID" value="KAL2738747.1"/>
    <property type="molecule type" value="Genomic_DNA"/>
</dbReference>
<feature type="coiled-coil region" evidence="1">
    <location>
        <begin position="233"/>
        <end position="403"/>
    </location>
</feature>
<sequence length="596" mass="68647">MPNSIDMNTDVKNDLNDVCDFEDTVTWSKEMIEEKLPERIVFPEELNTYLRDRIRDLTAENGCLRRALEETEEKLRVTKESTTKSQLPINLGKSSEMAATKIIELSKKCREQTAEIEVFKTKCKNLEGNLASKMAELENLKYELTRSKETPESRNSTGDVQSVSKEDEDKIKILTEKMQQVQTKLYESKNAYASLKQEFNKAQKLLCSEVGENVTVTGLSSQLGGWRGRAEQIQLLQQKISELQLKLSEYDGTVKGSSATSLERKNLANLRNAEKERRQQIENSAKELRQAEVALETYKRKLEASKARIKVLENELNTTKANIAVLNEKRYHDDHLIEALNSRLKSAENKYQEREMDIKNKEDKLERESIVLKNDLQAAQIQIDRLTRKLEEREIEIDKLRNGIIPEDSKQRVHLEDRTISNYRTSPPNTIRNFNEPNEYVTMAIAAEAERERLLELVTVLNRRLDKERNDTNNLTESLRNEQNKVAKLESKLRKLENEKAGISKVDSGYRVRNLKSISGSRTSEESANAEQIHFKLELLEEECLALKVRLNTVQQDKASDLETYKRMLDQARKTFQEACKNRPLATTASRSTVTV</sequence>
<dbReference type="Proteomes" id="UP001607302">
    <property type="component" value="Unassembled WGS sequence"/>
</dbReference>
<dbReference type="AlphaFoldDB" id="A0ABD2C135"/>
<accession>A0ABD2C135</accession>
<comment type="caution">
    <text evidence="3">The sequence shown here is derived from an EMBL/GenBank/DDBJ whole genome shotgun (WGS) entry which is preliminary data.</text>
</comment>